<keyword evidence="3" id="KW-1185">Reference proteome</keyword>
<evidence type="ECO:0000313" key="2">
    <source>
        <dbReference type="EMBL" id="KAK3737680.1"/>
    </source>
</evidence>
<protein>
    <submittedName>
        <fullName evidence="2">Uncharacterized protein</fullName>
    </submittedName>
</protein>
<proteinExistence type="predicted"/>
<comment type="caution">
    <text evidence="2">The sequence shown here is derived from an EMBL/GenBank/DDBJ whole genome shotgun (WGS) entry which is preliminary data.</text>
</comment>
<reference evidence="2" key="1">
    <citation type="journal article" date="2023" name="G3 (Bethesda)">
        <title>A reference genome for the long-term kleptoplast-retaining sea slug Elysia crispata morphotype clarki.</title>
        <authorList>
            <person name="Eastman K.E."/>
            <person name="Pendleton A.L."/>
            <person name="Shaikh M.A."/>
            <person name="Suttiyut T."/>
            <person name="Ogas R."/>
            <person name="Tomko P."/>
            <person name="Gavelis G."/>
            <person name="Widhalm J.R."/>
            <person name="Wisecaver J.H."/>
        </authorList>
    </citation>
    <scope>NUCLEOTIDE SEQUENCE</scope>
    <source>
        <strain evidence="2">ECLA1</strain>
    </source>
</reference>
<feature type="region of interest" description="Disordered" evidence="1">
    <location>
        <begin position="1"/>
        <end position="97"/>
    </location>
</feature>
<gene>
    <name evidence="2" type="ORF">RRG08_066367</name>
</gene>
<accession>A0AAE0YAF1</accession>
<organism evidence="2 3">
    <name type="scientific">Elysia crispata</name>
    <name type="common">lettuce slug</name>
    <dbReference type="NCBI Taxonomy" id="231223"/>
    <lineage>
        <taxon>Eukaryota</taxon>
        <taxon>Metazoa</taxon>
        <taxon>Spiralia</taxon>
        <taxon>Lophotrochozoa</taxon>
        <taxon>Mollusca</taxon>
        <taxon>Gastropoda</taxon>
        <taxon>Heterobranchia</taxon>
        <taxon>Euthyneura</taxon>
        <taxon>Panpulmonata</taxon>
        <taxon>Sacoglossa</taxon>
        <taxon>Placobranchoidea</taxon>
        <taxon>Plakobranchidae</taxon>
        <taxon>Elysia</taxon>
    </lineage>
</organism>
<evidence type="ECO:0000313" key="3">
    <source>
        <dbReference type="Proteomes" id="UP001283361"/>
    </source>
</evidence>
<dbReference type="Proteomes" id="UP001283361">
    <property type="component" value="Unassembled WGS sequence"/>
</dbReference>
<evidence type="ECO:0000256" key="1">
    <source>
        <dbReference type="SAM" id="MobiDB-lite"/>
    </source>
</evidence>
<name>A0AAE0YAF1_9GAST</name>
<feature type="compositionally biased region" description="Low complexity" evidence="1">
    <location>
        <begin position="14"/>
        <end position="26"/>
    </location>
</feature>
<dbReference type="EMBL" id="JAWDGP010006631">
    <property type="protein sequence ID" value="KAK3737680.1"/>
    <property type="molecule type" value="Genomic_DNA"/>
</dbReference>
<dbReference type="AlphaFoldDB" id="A0AAE0YAF1"/>
<sequence>MTQEAEKSTKTRRSSSSSYSSSSSSSPAPKRQNRRVSLPEPRVSRSVSPGKVLSSGEDMERAILNSSTADPPLEEREGGEGKTNSSPLKRSWLLMKR</sequence>